<evidence type="ECO:0000259" key="3">
    <source>
        <dbReference type="PROSITE" id="PS51459"/>
    </source>
</evidence>
<name>D6Z4Q7_DESAT</name>
<dbReference type="EMBL" id="CP001940">
    <property type="protein sequence ID" value="ADH86532.1"/>
    <property type="molecule type" value="Genomic_DNA"/>
</dbReference>
<dbReference type="Pfam" id="PF02661">
    <property type="entry name" value="Fic"/>
    <property type="match status" value="1"/>
</dbReference>
<evidence type="ECO:0000256" key="2">
    <source>
        <dbReference type="PIRSR" id="PIRSR640198-2"/>
    </source>
</evidence>
<feature type="active site" evidence="1">
    <location>
        <position position="204"/>
    </location>
</feature>
<protein>
    <submittedName>
        <fullName evidence="4">Filamentation induced by cAMP protein Fic</fullName>
    </submittedName>
</protein>
<dbReference type="InterPro" id="IPR003812">
    <property type="entry name" value="Fido"/>
</dbReference>
<proteinExistence type="predicted"/>
<dbReference type="eggNOG" id="COG3177">
    <property type="taxonomic scope" value="Bacteria"/>
</dbReference>
<feature type="binding site" evidence="2">
    <location>
        <begin position="246"/>
        <end position="247"/>
    </location>
    <ligand>
        <name>ATP</name>
        <dbReference type="ChEBI" id="CHEBI:30616"/>
    </ligand>
</feature>
<evidence type="ECO:0000256" key="1">
    <source>
        <dbReference type="PIRSR" id="PIRSR640198-1"/>
    </source>
</evidence>
<dbReference type="KEGG" id="dak:DaAHT2_1851"/>
<keyword evidence="2" id="KW-0067">ATP-binding</keyword>
<dbReference type="Gene3D" id="1.10.3290.10">
    <property type="entry name" value="Fido-like domain"/>
    <property type="match status" value="1"/>
</dbReference>
<dbReference type="HOGENOM" id="CLU_046381_0_0_7"/>
<accession>D6Z4Q7</accession>
<reference evidence="5" key="1">
    <citation type="submission" date="2010-02" db="EMBL/GenBank/DDBJ databases">
        <title>Complete sequence of Desulfurivibrio alkaliphilus AHT2.</title>
        <authorList>
            <consortium name="US DOE Joint Genome Institute"/>
            <person name="Pitluck S."/>
            <person name="Chertkov O."/>
            <person name="Detter J.C."/>
            <person name="Han C."/>
            <person name="Tapia R."/>
            <person name="Larimer F."/>
            <person name="Land M."/>
            <person name="Hauser L."/>
            <person name="Kyrpides N."/>
            <person name="Mikhailova N."/>
            <person name="Sorokin D.Y."/>
            <person name="Muyzer G."/>
            <person name="Woyke T."/>
        </authorList>
    </citation>
    <scope>NUCLEOTIDE SEQUENCE [LARGE SCALE GENOMIC DNA]</scope>
    <source>
        <strain evidence="5">DSM 19089 / UNIQEM U267 / AHT2</strain>
    </source>
</reference>
<keyword evidence="2" id="KW-0547">Nucleotide-binding</keyword>
<dbReference type="SUPFAM" id="SSF140931">
    <property type="entry name" value="Fic-like"/>
    <property type="match status" value="1"/>
</dbReference>
<organism evidence="4 5">
    <name type="scientific">Desulfurivibrio alkaliphilus (strain DSM 19089 / UNIQEM U267 / AHT2)</name>
    <dbReference type="NCBI Taxonomy" id="589865"/>
    <lineage>
        <taxon>Bacteria</taxon>
        <taxon>Pseudomonadati</taxon>
        <taxon>Thermodesulfobacteriota</taxon>
        <taxon>Desulfobulbia</taxon>
        <taxon>Desulfobulbales</taxon>
        <taxon>Desulfobulbaceae</taxon>
        <taxon>Desulfurivibrio</taxon>
    </lineage>
</organism>
<dbReference type="InParanoid" id="D6Z4Q7"/>
<feature type="domain" description="Fido" evidence="3">
    <location>
        <begin position="117"/>
        <end position="273"/>
    </location>
</feature>
<dbReference type="InterPro" id="IPR040198">
    <property type="entry name" value="Fido_containing"/>
</dbReference>
<sequence>MSDSITSTTSTLRLFATGRFAIEAGTAWYLGDLGEFRGKQELYTRQSPQRLKALREHAIIESAVSSSRIEGVSIDPARVRAVLASPRPLFRDRDEEEVRGYRDALKLIHRQAAALPISEETIRRFHASIRGRIWDAGQYKNKDSDIIERYPDGRERVRFRTVTAAQTAGAMAALVADWERCLEERWVPPVIALAAFNLDFLCIHPFRDGNGRVSRLLWALQSYHLGYEVGRYISLERLVEQRKDRYYETLEQSSQGWHQGEHDPWSYINFVLSVMKAAYQDLVDRVGEIRAPRGEKRSLVISGIEQLTAGPPGSFAISELERACPGVSRDMIRHVLREQQEKGKIACKGRGPGAVWMKPEAANKGN</sequence>
<dbReference type="GO" id="GO:0005524">
    <property type="term" value="F:ATP binding"/>
    <property type="evidence" value="ECO:0007669"/>
    <property type="project" value="UniProtKB-KW"/>
</dbReference>
<dbReference type="Proteomes" id="UP000001508">
    <property type="component" value="Chromosome"/>
</dbReference>
<gene>
    <name evidence="4" type="ordered locus">DaAHT2_1851</name>
</gene>
<evidence type="ECO:0000313" key="5">
    <source>
        <dbReference type="Proteomes" id="UP000001508"/>
    </source>
</evidence>
<dbReference type="PROSITE" id="PS51459">
    <property type="entry name" value="FIDO"/>
    <property type="match status" value="1"/>
</dbReference>
<dbReference type="PANTHER" id="PTHR13504:SF38">
    <property type="entry name" value="FIDO DOMAIN-CONTAINING PROTEIN"/>
    <property type="match status" value="1"/>
</dbReference>
<keyword evidence="5" id="KW-1185">Reference proteome</keyword>
<dbReference type="InterPro" id="IPR036597">
    <property type="entry name" value="Fido-like_dom_sf"/>
</dbReference>
<evidence type="ECO:0000313" key="4">
    <source>
        <dbReference type="EMBL" id="ADH86532.1"/>
    </source>
</evidence>
<feature type="binding site" evidence="2">
    <location>
        <begin position="208"/>
        <end position="215"/>
    </location>
    <ligand>
        <name>ATP</name>
        <dbReference type="ChEBI" id="CHEBI:30616"/>
    </ligand>
</feature>
<dbReference type="STRING" id="589865.DaAHT2_1851"/>
<dbReference type="AlphaFoldDB" id="D6Z4Q7"/>
<dbReference type="RefSeq" id="WP_013164055.1">
    <property type="nucleotide sequence ID" value="NC_014216.1"/>
</dbReference>
<dbReference type="PANTHER" id="PTHR13504">
    <property type="entry name" value="FIDO DOMAIN-CONTAINING PROTEIN DDB_G0283145"/>
    <property type="match status" value="1"/>
</dbReference>